<evidence type="ECO:0000259" key="3">
    <source>
        <dbReference type="Pfam" id="PF07894"/>
    </source>
</evidence>
<name>A0A8T2MMY8_9TELE</name>
<dbReference type="GO" id="GO:0007165">
    <property type="term" value="P:signal transduction"/>
    <property type="evidence" value="ECO:0007669"/>
    <property type="project" value="TreeGrafter"/>
</dbReference>
<evidence type="ECO:0000256" key="1">
    <source>
        <dbReference type="ARBA" id="ARBA00006937"/>
    </source>
</evidence>
<dbReference type="AlphaFoldDB" id="A0A8T2MMY8"/>
<dbReference type="SUPFAM" id="SSF56024">
    <property type="entry name" value="Phospholipase D/nuclease"/>
    <property type="match status" value="1"/>
</dbReference>
<comment type="similarity">
    <text evidence="1">Belongs to the FAM83 family.</text>
</comment>
<evidence type="ECO:0000313" key="4">
    <source>
        <dbReference type="EMBL" id="KAG9328460.1"/>
    </source>
</evidence>
<comment type="caution">
    <text evidence="4">The sequence shown here is derived from an EMBL/GenBank/DDBJ whole genome shotgun (WGS) entry which is preliminary data.</text>
</comment>
<sequence length="303" mass="34218">MMLTTPEDPLTAVPRLRSRSSRSTGETVITTFNVDKTYTPLSFAQDCSGTGEKHGQESGMCSEEAGSPSELAQWRDLAGGLGLQMTTGVVQLLQWPLCRWPLSRTQNSSEMYQSPTPLDCRLSEVSSQWGQHDSEDYVHPHYKEEYRLAIYALVSGGREAYDNFLKSEQMGNFLSEQELRYILQNVKQMKFDLTEENSGIMSDTCSSDTYWPVESDLETPDLELGWPQGTPDVIAIVMDVFTDVDIFKDIVEASLMGVAVYILLNDFHLTSFLSMAEQHDVHIQRLKLLMFTASTHQPPLEYM</sequence>
<reference evidence="4" key="1">
    <citation type="thesis" date="2021" institute="BYU ScholarsArchive" country="Provo, UT, USA">
        <title>Applications of and Algorithms for Genome Assembly and Genomic Analyses with an Emphasis on Marine Teleosts.</title>
        <authorList>
            <person name="Pickett B.D."/>
        </authorList>
    </citation>
    <scope>NUCLEOTIDE SEQUENCE</scope>
    <source>
        <strain evidence="4">HI-2016</strain>
    </source>
</reference>
<feature type="domain" description="Scaffolding anchor of CK1" evidence="3">
    <location>
        <begin position="231"/>
        <end position="290"/>
    </location>
</feature>
<dbReference type="InterPro" id="IPR012461">
    <property type="entry name" value="SACK1"/>
</dbReference>
<dbReference type="PANTHER" id="PTHR16181">
    <property type="entry name" value="PROTEIN FAM83A-RELATED"/>
    <property type="match status" value="1"/>
</dbReference>
<proteinExistence type="inferred from homology"/>
<dbReference type="Gene3D" id="3.30.870.10">
    <property type="entry name" value="Endonuclease Chain A"/>
    <property type="match status" value="1"/>
</dbReference>
<evidence type="ECO:0000256" key="2">
    <source>
        <dbReference type="SAM" id="MobiDB-lite"/>
    </source>
</evidence>
<dbReference type="PANTHER" id="PTHR16181:SF29">
    <property type="entry name" value="PROTEIN FAM83A-RELATED"/>
    <property type="match status" value="1"/>
</dbReference>
<keyword evidence="5" id="KW-1185">Reference proteome</keyword>
<dbReference type="EMBL" id="JAFBMS010002215">
    <property type="protein sequence ID" value="KAG9328460.1"/>
    <property type="molecule type" value="Genomic_DNA"/>
</dbReference>
<dbReference type="OrthoDB" id="8443577at2759"/>
<accession>A0A8T2MMY8</accession>
<organism evidence="4 5">
    <name type="scientific">Albula glossodonta</name>
    <name type="common">roundjaw bonefish</name>
    <dbReference type="NCBI Taxonomy" id="121402"/>
    <lineage>
        <taxon>Eukaryota</taxon>
        <taxon>Metazoa</taxon>
        <taxon>Chordata</taxon>
        <taxon>Craniata</taxon>
        <taxon>Vertebrata</taxon>
        <taxon>Euteleostomi</taxon>
        <taxon>Actinopterygii</taxon>
        <taxon>Neopterygii</taxon>
        <taxon>Teleostei</taxon>
        <taxon>Albuliformes</taxon>
        <taxon>Albulidae</taxon>
        <taxon>Albula</taxon>
    </lineage>
</organism>
<dbReference type="InterPro" id="IPR050944">
    <property type="entry name" value="FAM83"/>
</dbReference>
<feature type="domain" description="Scaffolding anchor of CK1" evidence="3">
    <location>
        <begin position="134"/>
        <end position="228"/>
    </location>
</feature>
<gene>
    <name evidence="4" type="ORF">JZ751_013869</name>
</gene>
<dbReference type="GO" id="GO:0005737">
    <property type="term" value="C:cytoplasm"/>
    <property type="evidence" value="ECO:0007669"/>
    <property type="project" value="TreeGrafter"/>
</dbReference>
<feature type="region of interest" description="Disordered" evidence="2">
    <location>
        <begin position="1"/>
        <end position="24"/>
    </location>
</feature>
<dbReference type="Proteomes" id="UP000824540">
    <property type="component" value="Unassembled WGS sequence"/>
</dbReference>
<evidence type="ECO:0000313" key="5">
    <source>
        <dbReference type="Proteomes" id="UP000824540"/>
    </source>
</evidence>
<dbReference type="GO" id="GO:0016020">
    <property type="term" value="C:membrane"/>
    <property type="evidence" value="ECO:0007669"/>
    <property type="project" value="TreeGrafter"/>
</dbReference>
<protein>
    <recommendedName>
        <fullName evidence="3">Scaffolding anchor of CK1 domain-containing protein</fullName>
    </recommendedName>
</protein>
<dbReference type="GO" id="GO:0019901">
    <property type="term" value="F:protein kinase binding"/>
    <property type="evidence" value="ECO:0007669"/>
    <property type="project" value="TreeGrafter"/>
</dbReference>
<dbReference type="Pfam" id="PF07894">
    <property type="entry name" value="SACK1"/>
    <property type="match status" value="2"/>
</dbReference>